<dbReference type="PROSITE" id="PS50158">
    <property type="entry name" value="ZF_CCHC"/>
    <property type="match status" value="1"/>
</dbReference>
<gene>
    <name evidence="4" type="ORF">TorRG33x02_260270</name>
</gene>
<evidence type="ECO:0000256" key="1">
    <source>
        <dbReference type="PROSITE-ProRule" id="PRU00047"/>
    </source>
</evidence>
<keyword evidence="5" id="KW-1185">Reference proteome</keyword>
<keyword evidence="1" id="KW-0479">Metal-binding</keyword>
<dbReference type="GO" id="GO:0008270">
    <property type="term" value="F:zinc ion binding"/>
    <property type="evidence" value="ECO:0007669"/>
    <property type="project" value="UniProtKB-KW"/>
</dbReference>
<dbReference type="PANTHER" id="PTHR47481">
    <property type="match status" value="1"/>
</dbReference>
<sequence length="191" mass="21269">MRTLADALMATGQSLSDDKLILYILDDLSAEYESVIVNLTSHENLTIQEVLFILQNQEMRLDQLNSTFNLELQLLNAFAHFAATKRPNIGFNQPYSGHRGGHNCGHGRGAGRGSCGNFDHRNKLICQVCGKAGHVAVKCYHHFDLSYIKVQIQAPAPIFHRIQDLRIKPSLLVLLVLIVVLGTWIVGLLII</sequence>
<evidence type="ECO:0000259" key="3">
    <source>
        <dbReference type="PROSITE" id="PS50158"/>
    </source>
</evidence>
<keyword evidence="1" id="KW-0862">Zinc</keyword>
<dbReference type="OrthoDB" id="1912561at2759"/>
<comment type="caution">
    <text evidence="4">The sequence shown here is derived from an EMBL/GenBank/DDBJ whole genome shotgun (WGS) entry which is preliminary data.</text>
</comment>
<dbReference type="PANTHER" id="PTHR47481:SF22">
    <property type="entry name" value="RETROTRANSPOSON GAG DOMAIN-CONTAINING PROTEIN"/>
    <property type="match status" value="1"/>
</dbReference>
<reference evidence="5" key="1">
    <citation type="submission" date="2016-06" db="EMBL/GenBank/DDBJ databases">
        <title>Parallel loss of symbiosis genes in relatives of nitrogen-fixing non-legume Parasponia.</title>
        <authorList>
            <person name="Van Velzen R."/>
            <person name="Holmer R."/>
            <person name="Bu F."/>
            <person name="Rutten L."/>
            <person name="Van Zeijl A."/>
            <person name="Liu W."/>
            <person name="Santuari L."/>
            <person name="Cao Q."/>
            <person name="Sharma T."/>
            <person name="Shen D."/>
            <person name="Roswanjaya Y."/>
            <person name="Wardhani T."/>
            <person name="Kalhor M.S."/>
            <person name="Jansen J."/>
            <person name="Van den Hoogen J."/>
            <person name="Gungor B."/>
            <person name="Hartog M."/>
            <person name="Hontelez J."/>
            <person name="Verver J."/>
            <person name="Yang W.-C."/>
            <person name="Schijlen E."/>
            <person name="Repin R."/>
            <person name="Schilthuizen M."/>
            <person name="Schranz E."/>
            <person name="Heidstra R."/>
            <person name="Miyata K."/>
            <person name="Fedorova E."/>
            <person name="Kohlen W."/>
            <person name="Bisseling T."/>
            <person name="Smit S."/>
            <person name="Geurts R."/>
        </authorList>
    </citation>
    <scope>NUCLEOTIDE SEQUENCE [LARGE SCALE GENOMIC DNA]</scope>
    <source>
        <strain evidence="5">cv. RG33-2</strain>
    </source>
</reference>
<feature type="domain" description="CCHC-type" evidence="3">
    <location>
        <begin position="126"/>
        <end position="139"/>
    </location>
</feature>
<evidence type="ECO:0000313" key="5">
    <source>
        <dbReference type="Proteomes" id="UP000237000"/>
    </source>
</evidence>
<proteinExistence type="predicted"/>
<keyword evidence="2" id="KW-0812">Transmembrane</keyword>
<dbReference type="EMBL" id="JXTC01000291">
    <property type="protein sequence ID" value="PON68986.1"/>
    <property type="molecule type" value="Genomic_DNA"/>
</dbReference>
<dbReference type="InParanoid" id="A0A2P5D6X2"/>
<name>A0A2P5D6X2_TREOI</name>
<organism evidence="4 5">
    <name type="scientific">Trema orientale</name>
    <name type="common">Charcoal tree</name>
    <name type="synonym">Celtis orientalis</name>
    <dbReference type="NCBI Taxonomy" id="63057"/>
    <lineage>
        <taxon>Eukaryota</taxon>
        <taxon>Viridiplantae</taxon>
        <taxon>Streptophyta</taxon>
        <taxon>Embryophyta</taxon>
        <taxon>Tracheophyta</taxon>
        <taxon>Spermatophyta</taxon>
        <taxon>Magnoliopsida</taxon>
        <taxon>eudicotyledons</taxon>
        <taxon>Gunneridae</taxon>
        <taxon>Pentapetalae</taxon>
        <taxon>rosids</taxon>
        <taxon>fabids</taxon>
        <taxon>Rosales</taxon>
        <taxon>Cannabaceae</taxon>
        <taxon>Trema</taxon>
    </lineage>
</organism>
<dbReference type="InterPro" id="IPR001878">
    <property type="entry name" value="Znf_CCHC"/>
</dbReference>
<evidence type="ECO:0000313" key="4">
    <source>
        <dbReference type="EMBL" id="PON68986.1"/>
    </source>
</evidence>
<dbReference type="GO" id="GO:0003676">
    <property type="term" value="F:nucleic acid binding"/>
    <property type="evidence" value="ECO:0007669"/>
    <property type="project" value="InterPro"/>
</dbReference>
<accession>A0A2P5D6X2</accession>
<dbReference type="Proteomes" id="UP000237000">
    <property type="component" value="Unassembled WGS sequence"/>
</dbReference>
<feature type="transmembrane region" description="Helical" evidence="2">
    <location>
        <begin position="171"/>
        <end position="190"/>
    </location>
</feature>
<keyword evidence="2" id="KW-0472">Membrane</keyword>
<keyword evidence="2" id="KW-1133">Transmembrane helix</keyword>
<evidence type="ECO:0000256" key="2">
    <source>
        <dbReference type="SAM" id="Phobius"/>
    </source>
</evidence>
<keyword evidence="1" id="KW-0863">Zinc-finger</keyword>
<protein>
    <submittedName>
        <fullName evidence="4">Zinc finger, CCHC-type</fullName>
    </submittedName>
</protein>
<dbReference type="AlphaFoldDB" id="A0A2P5D6X2"/>